<dbReference type="AlphaFoldDB" id="A0AAD5PFB3"/>
<comment type="caution">
    <text evidence="1">The sequence shown here is derived from an EMBL/GenBank/DDBJ whole genome shotgun (WGS) entry which is preliminary data.</text>
</comment>
<evidence type="ECO:0000313" key="2">
    <source>
        <dbReference type="Proteomes" id="UP001209540"/>
    </source>
</evidence>
<name>A0AAD5PFB3_9FUNG</name>
<evidence type="ECO:0008006" key="3">
    <source>
        <dbReference type="Google" id="ProtNLM"/>
    </source>
</evidence>
<gene>
    <name evidence="1" type="ORF">BDA99DRAFT_537535</name>
</gene>
<sequence>MYFTYYHNQTSVDLADTSSYRNRATSGTYQPKWLIRVSDWVRVPGSDATNGYCALSYRWRQAGDIVQNDQGKDQIVDKGKHCIVEEYNRDKNDRVELKRTTNEREEIEDAVRFLSSPERTVTVKYVTYEKLLHKICTDFQIDYLWYDKAYEEDGRIDEIEKIPELYNSARFTIAMVPEFRVDDGNNGIQYDMNHMGSSIQARYSATRTMFQSLWWKSSWTLREIISSKHILVVGSDTNMWQHSLHSCRIPTIAFSLSDSLLDFKSQEAGGTVNQVLSEAHFRTSSKPHDIIFTLVDIFPELCNEIEVNYEIDEQTVFNMFYSCIADKLELSILCFGSNRSMDGGERRVNTVRGYKLPSWTGAAGLHPSHAVTTTKDLFLESYQVNRDTMEMYIATKNYWKIPVTRYEYGCFSIPEMDIDKKHRSTQYKKFKKDRLGRKWLDPDSVTQNDVLIEWDVNMTTQGSCTMTHYHQHQDDKVTRLRPLSLTEDCEECFVLPILLELHKGAIGGGAGDRRHVSLGIIDFYIHVYFLPVFKRCNTSNNNNNSGCSDIYKAVGVYLVGISHHEEPTFRWNHCIGKDDIHTHDPEEILNILFENDCHENPKEFTIV</sequence>
<proteinExistence type="predicted"/>
<accession>A0AAD5PFB3</accession>
<organism evidence="1 2">
    <name type="scientific">Phascolomyces articulosus</name>
    <dbReference type="NCBI Taxonomy" id="60185"/>
    <lineage>
        <taxon>Eukaryota</taxon>
        <taxon>Fungi</taxon>
        <taxon>Fungi incertae sedis</taxon>
        <taxon>Mucoromycota</taxon>
        <taxon>Mucoromycotina</taxon>
        <taxon>Mucoromycetes</taxon>
        <taxon>Mucorales</taxon>
        <taxon>Lichtheimiaceae</taxon>
        <taxon>Phascolomyces</taxon>
    </lineage>
</organism>
<dbReference type="EMBL" id="JAIXMP010000014">
    <property type="protein sequence ID" value="KAI9262191.1"/>
    <property type="molecule type" value="Genomic_DNA"/>
</dbReference>
<dbReference type="InterPro" id="IPR052895">
    <property type="entry name" value="HetReg/Transcr_Mod"/>
</dbReference>
<dbReference type="PANTHER" id="PTHR24148">
    <property type="entry name" value="ANKYRIN REPEAT DOMAIN-CONTAINING PROTEIN 39 HOMOLOG-RELATED"/>
    <property type="match status" value="1"/>
</dbReference>
<protein>
    <recommendedName>
        <fullName evidence="3">Heterokaryon incompatibility domain-containing protein</fullName>
    </recommendedName>
</protein>
<reference evidence="1" key="2">
    <citation type="submission" date="2023-02" db="EMBL/GenBank/DDBJ databases">
        <authorList>
            <consortium name="DOE Joint Genome Institute"/>
            <person name="Mondo S.J."/>
            <person name="Chang Y."/>
            <person name="Wang Y."/>
            <person name="Ahrendt S."/>
            <person name="Andreopoulos W."/>
            <person name="Barry K."/>
            <person name="Beard J."/>
            <person name="Benny G.L."/>
            <person name="Blankenship S."/>
            <person name="Bonito G."/>
            <person name="Cuomo C."/>
            <person name="Desiro A."/>
            <person name="Gervers K.A."/>
            <person name="Hundley H."/>
            <person name="Kuo A."/>
            <person name="LaButti K."/>
            <person name="Lang B.F."/>
            <person name="Lipzen A."/>
            <person name="O'Donnell K."/>
            <person name="Pangilinan J."/>
            <person name="Reynolds N."/>
            <person name="Sandor L."/>
            <person name="Smith M.W."/>
            <person name="Tsang A."/>
            <person name="Grigoriev I.V."/>
            <person name="Stajich J.E."/>
            <person name="Spatafora J.W."/>
        </authorList>
    </citation>
    <scope>NUCLEOTIDE SEQUENCE</scope>
    <source>
        <strain evidence="1">RSA 2281</strain>
    </source>
</reference>
<dbReference type="Proteomes" id="UP001209540">
    <property type="component" value="Unassembled WGS sequence"/>
</dbReference>
<keyword evidence="2" id="KW-1185">Reference proteome</keyword>
<reference evidence="1" key="1">
    <citation type="journal article" date="2022" name="IScience">
        <title>Evolution of zygomycete secretomes and the origins of terrestrial fungal ecologies.</title>
        <authorList>
            <person name="Chang Y."/>
            <person name="Wang Y."/>
            <person name="Mondo S."/>
            <person name="Ahrendt S."/>
            <person name="Andreopoulos W."/>
            <person name="Barry K."/>
            <person name="Beard J."/>
            <person name="Benny G.L."/>
            <person name="Blankenship S."/>
            <person name="Bonito G."/>
            <person name="Cuomo C."/>
            <person name="Desiro A."/>
            <person name="Gervers K.A."/>
            <person name="Hundley H."/>
            <person name="Kuo A."/>
            <person name="LaButti K."/>
            <person name="Lang B.F."/>
            <person name="Lipzen A."/>
            <person name="O'Donnell K."/>
            <person name="Pangilinan J."/>
            <person name="Reynolds N."/>
            <person name="Sandor L."/>
            <person name="Smith M.E."/>
            <person name="Tsang A."/>
            <person name="Grigoriev I.V."/>
            <person name="Stajich J.E."/>
            <person name="Spatafora J.W."/>
        </authorList>
    </citation>
    <scope>NUCLEOTIDE SEQUENCE</scope>
    <source>
        <strain evidence="1">RSA 2281</strain>
    </source>
</reference>
<dbReference type="PANTHER" id="PTHR24148:SF64">
    <property type="entry name" value="HETEROKARYON INCOMPATIBILITY DOMAIN-CONTAINING PROTEIN"/>
    <property type="match status" value="1"/>
</dbReference>
<evidence type="ECO:0000313" key="1">
    <source>
        <dbReference type="EMBL" id="KAI9262191.1"/>
    </source>
</evidence>